<accession>A0ACB9FUQ2</accession>
<reference evidence="1 2" key="2">
    <citation type="journal article" date="2022" name="Mol. Ecol. Resour.">
        <title>The genomes of chicory, endive, great burdock and yacon provide insights into Asteraceae paleo-polyploidization history and plant inulin production.</title>
        <authorList>
            <person name="Fan W."/>
            <person name="Wang S."/>
            <person name="Wang H."/>
            <person name="Wang A."/>
            <person name="Jiang F."/>
            <person name="Liu H."/>
            <person name="Zhao H."/>
            <person name="Xu D."/>
            <person name="Zhang Y."/>
        </authorList>
    </citation>
    <scope>NUCLEOTIDE SEQUENCE [LARGE SCALE GENOMIC DNA]</scope>
    <source>
        <strain evidence="2">cv. Yunnan</strain>
        <tissue evidence="1">Leaves</tissue>
    </source>
</reference>
<dbReference type="Proteomes" id="UP001056120">
    <property type="component" value="Linkage Group LG16"/>
</dbReference>
<comment type="caution">
    <text evidence="1">The sequence shown here is derived from an EMBL/GenBank/DDBJ whole genome shotgun (WGS) entry which is preliminary data.</text>
</comment>
<organism evidence="1 2">
    <name type="scientific">Smallanthus sonchifolius</name>
    <dbReference type="NCBI Taxonomy" id="185202"/>
    <lineage>
        <taxon>Eukaryota</taxon>
        <taxon>Viridiplantae</taxon>
        <taxon>Streptophyta</taxon>
        <taxon>Embryophyta</taxon>
        <taxon>Tracheophyta</taxon>
        <taxon>Spermatophyta</taxon>
        <taxon>Magnoliopsida</taxon>
        <taxon>eudicotyledons</taxon>
        <taxon>Gunneridae</taxon>
        <taxon>Pentapetalae</taxon>
        <taxon>asterids</taxon>
        <taxon>campanulids</taxon>
        <taxon>Asterales</taxon>
        <taxon>Asteraceae</taxon>
        <taxon>Asteroideae</taxon>
        <taxon>Heliantheae alliance</taxon>
        <taxon>Millerieae</taxon>
        <taxon>Smallanthus</taxon>
    </lineage>
</organism>
<evidence type="ECO:0000313" key="2">
    <source>
        <dbReference type="Proteomes" id="UP001056120"/>
    </source>
</evidence>
<name>A0ACB9FUQ2_9ASTR</name>
<protein>
    <submittedName>
        <fullName evidence="1">Uncharacterized protein</fullName>
    </submittedName>
</protein>
<dbReference type="EMBL" id="CM042033">
    <property type="protein sequence ID" value="KAI3774944.1"/>
    <property type="molecule type" value="Genomic_DNA"/>
</dbReference>
<sequence length="1098" mass="123643">MLFRRGIEDLHDDEFEGSKEEDSIFREVFFGHENDKTSKKCLVTGAINFENENKKPKDVLFGCNSDNSVMSSQTDFQSMKESEEFTISARNIPDVEVKRRKVLPEEQVDAKPYLEKVVNSPIPSKETDSCLFQPTTIVTCRLVESSGQGFKSSCYLLKGTVGEVADKDASKSRLSSSDTNDQKGTDISAAIASPVSQESHVSKLLVIRPEPIQYFKRKWKDSSFVELDEDELLAPPKDSTTDPKPLLRFHVHRLLREAKWVIGRRNRTKHCKGHGEFVFKSPSGRPIREFYRAWNMCGQKLIADANYAVGDSNGIQWTSLVEFQSDFSDTLMEIEEQLRNLEPAIALAHWWYLLDPFAKVVFIDKSLRYLKEGKPVKTKRSVVDGFYFSDDTVLPPKNEVMIAKPSTRKIGKENSDLVPFSCQTNNIYASTGGSEIVFPHEDGVTQAKEHKKSKKLSEMKLSASYGMQDISEISVQLKSNMAESYGSCIKSSFCSSDDQHDKKQSRFKKSIHHHKHGKKKKGNCHLNDDDLLLSAILKKRSTSKSSGFKKKSRVPKAPRRFNKGPKGSCRLRPRSLTKGGQHQVEGRWSGLGVRTILSWLIDFGVIKVNEVIQYRNPRDDLVVKDGLVTRDGILCRCCEKILSVSEFKNHAGFSLKSPCLNLFMESGKSFTLCQLEAWSAEYKVRRGSTRAIEVEEIDEHDDSCGLCGDGGELICCDNCPSTFHLKCLCVEELPEGNWYCSKCSCWICGNVVNDTEASSLGALKCLQCEHKYHEECLREKGMKRELPSSATWFCGEGCEEVHSGLHSQIGNMNPMSDGFSWTLLKCIPGDLKLHSAQRLVALKAECNLKLAVALTIMEECFLPMVDPRTGIDMIPHVLYNWGSEFARLNYEGFYTMILEKDDVILCVASVRIHGVNVAEMPLIATCSKYRRQGMCRRLMNSIEEMLKSLKIEKLVVSAIPSLVDTWTQGFGFTPLEADEKKTLTKTNLMVFPGTVWLKKPMYQGATQGTPTEAIVLHEDGDHDSKLSLEEPQASSKAEASSFDSETIQYRINKTNEDVTVGAWMLAMNVNHEDNRLLCRPECTATSIAVWVVFRDVDI</sequence>
<reference evidence="2" key="1">
    <citation type="journal article" date="2022" name="Mol. Ecol. Resour.">
        <title>The genomes of chicory, endive, great burdock and yacon provide insights into Asteraceae palaeo-polyploidization history and plant inulin production.</title>
        <authorList>
            <person name="Fan W."/>
            <person name="Wang S."/>
            <person name="Wang H."/>
            <person name="Wang A."/>
            <person name="Jiang F."/>
            <person name="Liu H."/>
            <person name="Zhao H."/>
            <person name="Xu D."/>
            <person name="Zhang Y."/>
        </authorList>
    </citation>
    <scope>NUCLEOTIDE SEQUENCE [LARGE SCALE GENOMIC DNA]</scope>
    <source>
        <strain evidence="2">cv. Yunnan</strain>
    </source>
</reference>
<evidence type="ECO:0000313" key="1">
    <source>
        <dbReference type="EMBL" id="KAI3774944.1"/>
    </source>
</evidence>
<keyword evidence="2" id="KW-1185">Reference proteome</keyword>
<proteinExistence type="predicted"/>
<gene>
    <name evidence="1" type="ORF">L1987_49509</name>
</gene>